<gene>
    <name evidence="1" type="ORF">TbgDal_IX8230</name>
</gene>
<dbReference type="RefSeq" id="XP_011777013.1">
    <property type="nucleotide sequence ID" value="XM_011778711.1"/>
</dbReference>
<sequence>MASGMMKGGNEALSAILFCPPLQSLTTKEQLKGVKPESRSLNTQKKSLWFIATFAYERAKTSHVRVCGSSLVLRPPNIGSTTTAVADNHVMLRAVVFCASASFLFPPLRDIFLPVARWEQVVEL</sequence>
<dbReference type="EMBL" id="FN554972">
    <property type="protein sequence ID" value="CBH14747.1"/>
    <property type="molecule type" value="Genomic_DNA"/>
</dbReference>
<name>C9ZZ98_TRYB9</name>
<organism evidence="1 2">
    <name type="scientific">Trypanosoma brucei gambiense (strain MHOM/CI/86/DAL972)</name>
    <dbReference type="NCBI Taxonomy" id="679716"/>
    <lineage>
        <taxon>Eukaryota</taxon>
        <taxon>Discoba</taxon>
        <taxon>Euglenozoa</taxon>
        <taxon>Kinetoplastea</taxon>
        <taxon>Metakinetoplastina</taxon>
        <taxon>Trypanosomatida</taxon>
        <taxon>Trypanosomatidae</taxon>
        <taxon>Trypanosoma</taxon>
    </lineage>
</organism>
<dbReference type="KEGG" id="tbg:TbgDal_IX8230"/>
<dbReference type="AlphaFoldDB" id="C9ZZ98"/>
<dbReference type="GeneID" id="23860879"/>
<evidence type="ECO:0000313" key="1">
    <source>
        <dbReference type="EMBL" id="CBH14747.1"/>
    </source>
</evidence>
<evidence type="ECO:0000313" key="2">
    <source>
        <dbReference type="Proteomes" id="UP000002316"/>
    </source>
</evidence>
<dbReference type="Proteomes" id="UP000002316">
    <property type="component" value="Chromosome 9"/>
</dbReference>
<reference evidence="2" key="1">
    <citation type="journal article" date="2010" name="PLoS Negl. Trop. Dis.">
        <title>The genome sequence of Trypanosoma brucei gambiense, causative agent of chronic human african trypanosomiasis.</title>
        <authorList>
            <person name="Jackson A.P."/>
            <person name="Sanders M."/>
            <person name="Berry A."/>
            <person name="McQuillan J."/>
            <person name="Aslett M.A."/>
            <person name="Quail M.A."/>
            <person name="Chukualim B."/>
            <person name="Capewell P."/>
            <person name="MacLeod A."/>
            <person name="Melville S.E."/>
            <person name="Gibson W."/>
            <person name="Barry J.D."/>
            <person name="Berriman M."/>
            <person name="Hertz-Fowler C."/>
        </authorList>
    </citation>
    <scope>NUCLEOTIDE SEQUENCE [LARGE SCALE GENOMIC DNA]</scope>
    <source>
        <strain evidence="2">MHOM/CI/86/DAL972</strain>
    </source>
</reference>
<proteinExistence type="predicted"/>
<protein>
    <submittedName>
        <fullName evidence="1">Uncharacterized protein</fullName>
    </submittedName>
</protein>
<accession>C9ZZ98</accession>